<evidence type="ECO:0000313" key="6">
    <source>
        <dbReference type="EMBL" id="VGO13265.1"/>
    </source>
</evidence>
<accession>A0A6C2U069</accession>
<evidence type="ECO:0000256" key="2">
    <source>
        <dbReference type="ARBA" id="ARBA00022723"/>
    </source>
</evidence>
<keyword evidence="4" id="KW-0326">Glycosidase</keyword>
<dbReference type="Gene3D" id="3.20.110.10">
    <property type="entry name" value="Glycoside hydrolase 38, N terminal domain"/>
    <property type="match status" value="1"/>
</dbReference>
<dbReference type="PANTHER" id="PTHR46017:SF2">
    <property type="entry name" value="MANNOSYLGLYCERATE HYDROLASE"/>
    <property type="match status" value="1"/>
</dbReference>
<dbReference type="PANTHER" id="PTHR46017">
    <property type="entry name" value="ALPHA-MANNOSIDASE 2C1"/>
    <property type="match status" value="1"/>
</dbReference>
<feature type="domain" description="Glycoside hydrolase family 38 central" evidence="5">
    <location>
        <begin position="341"/>
        <end position="419"/>
    </location>
</feature>
<dbReference type="Gene3D" id="2.60.40.2210">
    <property type="match status" value="1"/>
</dbReference>
<dbReference type="InterPro" id="IPR037094">
    <property type="entry name" value="Glyco_hydro_38_cen_sf"/>
</dbReference>
<dbReference type="InterPro" id="IPR000602">
    <property type="entry name" value="Glyco_hydro_38_N"/>
</dbReference>
<gene>
    <name evidence="6" type="primary">mngB_2</name>
    <name evidence="6" type="ORF">PDESU_01821</name>
</gene>
<sequence length="953" mass="106567">MKYDMHLIMNTHWDREYRWSFRETQMRLMEAGDILIDTMEKDPRFKYFHPDSQASFLEDYLELRPENKERAHKLVSEGRILAGPWYTLPAEFLVSGEALTRNLLMGHRIAGDMGGVMKCAYNIFSWGQVSQLPQIYRQFGMDTILFYRGIDQSKLDKLEFWWEAPDGSRAMGHTFGSYHRLNFWVYVYGPYIKGLAQEGSPSSGSFSIDSIRDGGGVLVHMGDEYSKDDINFHTINQPKSNSIDAAMAGMETLLDSVKEVSSTSNLLFLQGFDQENPDPCVPDLIDQINERIDYGKIHISSLPDYVQKVRDELVATGKDKDLVTMKGEMLSVESNGDAFAPLYNGVFSARMPLKLMNDEAQYRLEKWAEPAACWHNLLGGEYPGTVLQMAWKNILQNQQHDGIGGCHVDRIQLAMEERYREANDISEAVTRDALKALTAEIDFSNLGDREIGVTVFNSALMARKEIVEFIVDVPHSWGMRKIPGHHYKVPIMVEVFDVEGNAVRAQVCSVEDDSMYAYLKYGSAFNFDSSRIKVAIDAEVPSMGWNSYKVVPKQASSRPVDLISTEPNVLENEYLKAMVHGDGSVNLLDKQTGEIYCGLNTFEDEGECGGPLAHVKPEEPGLYTTIDQPADVALVRNGPLSSTIRIERTWMLPESLGAERKVHVPHGAEWIDYGATKRSAVKKAVAVTTEITLRKGSRRLEFSTVVENTVKDHRLRVLFPSGRSDAMVCHVDSPYDVVERGIAIPDSTGWYEEAAKTMPTASFVDVSDGQNGLAVMHMGLSEYEVTDNKQRAIALTLLRCFGTAGNPSETHQDQLLAQCLGTYTFKYAVQPHSGDWQEGAVATEALQFNAPLRVAECTPHAGTLPQTESLFSVDNDQFQLSALKKAEYEEGMVLRGYNPTREDMDLSISLPENITSAEQITLEEKSIGMLEISDGAVSLKVGKGEIVNLLLKS</sequence>
<dbReference type="InterPro" id="IPR028995">
    <property type="entry name" value="Glyco_hydro_57/38_cen_sf"/>
</dbReference>
<dbReference type="GO" id="GO:0004559">
    <property type="term" value="F:alpha-mannosidase activity"/>
    <property type="evidence" value="ECO:0007669"/>
    <property type="project" value="InterPro"/>
</dbReference>
<name>A0A6C2U069_PONDE</name>
<evidence type="ECO:0000256" key="3">
    <source>
        <dbReference type="ARBA" id="ARBA00022801"/>
    </source>
</evidence>
<dbReference type="GO" id="GO:0006013">
    <property type="term" value="P:mannose metabolic process"/>
    <property type="evidence" value="ECO:0007669"/>
    <property type="project" value="InterPro"/>
</dbReference>
<dbReference type="InterPro" id="IPR027291">
    <property type="entry name" value="Glyco_hydro_38_N_sf"/>
</dbReference>
<dbReference type="Pfam" id="PF07748">
    <property type="entry name" value="Glyco_hydro_38C"/>
    <property type="match status" value="1"/>
</dbReference>
<dbReference type="SUPFAM" id="SSF88713">
    <property type="entry name" value="Glycoside hydrolase/deacetylase"/>
    <property type="match status" value="1"/>
</dbReference>
<proteinExistence type="inferred from homology"/>
<dbReference type="Pfam" id="PF01074">
    <property type="entry name" value="Glyco_hydro_38N"/>
    <property type="match status" value="1"/>
</dbReference>
<keyword evidence="3 6" id="KW-0378">Hydrolase</keyword>
<dbReference type="SMART" id="SM00872">
    <property type="entry name" value="Alpha-mann_mid"/>
    <property type="match status" value="1"/>
</dbReference>
<evidence type="ECO:0000313" key="7">
    <source>
        <dbReference type="Proteomes" id="UP000366872"/>
    </source>
</evidence>
<dbReference type="Gene3D" id="1.20.1270.50">
    <property type="entry name" value="Glycoside hydrolase family 38, central domain"/>
    <property type="match status" value="1"/>
</dbReference>
<dbReference type="AlphaFoldDB" id="A0A6C2U069"/>
<protein>
    <submittedName>
        <fullName evidence="6">Mannosylglycerate hydrolase</fullName>
    </submittedName>
</protein>
<dbReference type="GO" id="GO:0009313">
    <property type="term" value="P:oligosaccharide catabolic process"/>
    <property type="evidence" value="ECO:0007669"/>
    <property type="project" value="TreeGrafter"/>
</dbReference>
<organism evidence="6 7">
    <name type="scientific">Pontiella desulfatans</name>
    <dbReference type="NCBI Taxonomy" id="2750659"/>
    <lineage>
        <taxon>Bacteria</taxon>
        <taxon>Pseudomonadati</taxon>
        <taxon>Kiritimatiellota</taxon>
        <taxon>Kiritimatiellia</taxon>
        <taxon>Kiritimatiellales</taxon>
        <taxon>Pontiellaceae</taxon>
        <taxon>Pontiella</taxon>
    </lineage>
</organism>
<comment type="similarity">
    <text evidence="1">Belongs to the glycosyl hydrolase 38 family.</text>
</comment>
<dbReference type="Gene3D" id="2.60.40.2220">
    <property type="match status" value="1"/>
</dbReference>
<dbReference type="Pfam" id="PF09261">
    <property type="entry name" value="Alpha-mann_mid"/>
    <property type="match status" value="1"/>
</dbReference>
<reference evidence="6 7" key="1">
    <citation type="submission" date="2019-04" db="EMBL/GenBank/DDBJ databases">
        <authorList>
            <person name="Van Vliet M D."/>
        </authorList>
    </citation>
    <scope>NUCLEOTIDE SEQUENCE [LARGE SCALE GENOMIC DNA]</scope>
    <source>
        <strain evidence="6 7">F1</strain>
    </source>
</reference>
<dbReference type="InterPro" id="IPR041147">
    <property type="entry name" value="GH38_C"/>
</dbReference>
<keyword evidence="2" id="KW-0479">Metal-binding</keyword>
<dbReference type="InterPro" id="IPR011330">
    <property type="entry name" value="Glyco_hydro/deAcase_b/a-brl"/>
</dbReference>
<dbReference type="Gene3D" id="2.70.98.30">
    <property type="entry name" value="Golgi alpha-mannosidase II, domain 4"/>
    <property type="match status" value="1"/>
</dbReference>
<dbReference type="EMBL" id="CAAHFG010000001">
    <property type="protein sequence ID" value="VGO13265.1"/>
    <property type="molecule type" value="Genomic_DNA"/>
</dbReference>
<dbReference type="GO" id="GO:0046872">
    <property type="term" value="F:metal ion binding"/>
    <property type="evidence" value="ECO:0007669"/>
    <property type="project" value="UniProtKB-KW"/>
</dbReference>
<evidence type="ECO:0000256" key="4">
    <source>
        <dbReference type="ARBA" id="ARBA00023295"/>
    </source>
</evidence>
<dbReference type="InterPro" id="IPR011682">
    <property type="entry name" value="Glyco_hydro_38_C"/>
</dbReference>
<dbReference type="GO" id="GO:0030246">
    <property type="term" value="F:carbohydrate binding"/>
    <property type="evidence" value="ECO:0007669"/>
    <property type="project" value="InterPro"/>
</dbReference>
<dbReference type="SUPFAM" id="SSF74650">
    <property type="entry name" value="Galactose mutarotase-like"/>
    <property type="match status" value="1"/>
</dbReference>
<dbReference type="InterPro" id="IPR015341">
    <property type="entry name" value="Glyco_hydro_38_cen"/>
</dbReference>
<dbReference type="Proteomes" id="UP000366872">
    <property type="component" value="Unassembled WGS sequence"/>
</dbReference>
<evidence type="ECO:0000259" key="5">
    <source>
        <dbReference type="SMART" id="SM00872"/>
    </source>
</evidence>
<dbReference type="SUPFAM" id="SSF88688">
    <property type="entry name" value="Families 57/38 glycoside transferase middle domain"/>
    <property type="match status" value="1"/>
</dbReference>
<dbReference type="Pfam" id="PF17677">
    <property type="entry name" value="Glyco_hydro38C2"/>
    <property type="match status" value="1"/>
</dbReference>
<keyword evidence="7" id="KW-1185">Reference proteome</keyword>
<dbReference type="InterPro" id="IPR011013">
    <property type="entry name" value="Gal_mutarotase_sf_dom"/>
</dbReference>
<dbReference type="Gene3D" id="3.40.50.11160">
    <property type="match status" value="1"/>
</dbReference>
<evidence type="ECO:0000256" key="1">
    <source>
        <dbReference type="ARBA" id="ARBA00009792"/>
    </source>
</evidence>